<dbReference type="Proteomes" id="UP000027093">
    <property type="component" value="Chromosome"/>
</dbReference>
<organism evidence="1 2">
    <name type="scientific">Nitrososphaera viennensis EN76</name>
    <dbReference type="NCBI Taxonomy" id="926571"/>
    <lineage>
        <taxon>Archaea</taxon>
        <taxon>Nitrososphaerota</taxon>
        <taxon>Nitrososphaeria</taxon>
        <taxon>Nitrososphaerales</taxon>
        <taxon>Nitrososphaeraceae</taxon>
        <taxon>Nitrososphaera</taxon>
    </lineage>
</organism>
<evidence type="ECO:0000313" key="1">
    <source>
        <dbReference type="EMBL" id="AIC16786.1"/>
    </source>
</evidence>
<sequence>MRAEQFSKNVLALNPRIRFAGVVEKSGHLYASARREDAPARLSDRSSEISLSQSAYIIDLRKIFSKELGTLRSVVYNYDTVRLVSIPVKDHILVFSTEADVNLDELTPKVQEYVKSVEGDLSLYPPANIVNAEKKEALRNLLESGISEDLVAEQLDLDVNTVKALAQEMKIVSL</sequence>
<dbReference type="STRING" id="926571.NVIE_025170"/>
<dbReference type="EMBL" id="CP007536">
    <property type="protein sequence ID" value="AIC16786.1"/>
    <property type="molecule type" value="Genomic_DNA"/>
</dbReference>
<keyword evidence="2" id="KW-1185">Reference proteome</keyword>
<dbReference type="HOGENOM" id="CLU_1567206_0_0_2"/>
<dbReference type="Pfam" id="PF20364">
    <property type="entry name" value="DUF6659"/>
    <property type="match status" value="1"/>
</dbReference>
<dbReference type="InterPro" id="IPR046600">
    <property type="entry name" value="DUF6659"/>
</dbReference>
<accession>A0A060HTJ9</accession>
<proteinExistence type="predicted"/>
<dbReference type="RefSeq" id="WP_075055469.1">
    <property type="nucleotide sequence ID" value="NZ_CP007536.1"/>
</dbReference>
<dbReference type="GeneID" id="74947752"/>
<gene>
    <name evidence="1" type="ORF">NVIE_025170</name>
</gene>
<reference evidence="1 2" key="1">
    <citation type="journal article" date="2014" name="Int. J. Syst. Evol. Microbiol.">
        <title>Nitrososphaera viennensis gen. nov., sp. nov., an aerobic and mesophilic, ammonia-oxidizing archaeon from soil and a member of the archaeal phylum Thaumarchaeota.</title>
        <authorList>
            <person name="Stieglmeier M."/>
            <person name="Klingl A."/>
            <person name="Alves R.J."/>
            <person name="Rittmann S.K."/>
            <person name="Melcher M."/>
            <person name="Leisch N."/>
            <person name="Schleper C."/>
        </authorList>
    </citation>
    <scope>NUCLEOTIDE SEQUENCE [LARGE SCALE GENOMIC DNA]</scope>
    <source>
        <strain evidence="1">EN76</strain>
    </source>
</reference>
<dbReference type="OrthoDB" id="8019at2157"/>
<dbReference type="AlphaFoldDB" id="A0A060HTJ9"/>
<evidence type="ECO:0000313" key="2">
    <source>
        <dbReference type="Proteomes" id="UP000027093"/>
    </source>
</evidence>
<name>A0A060HTJ9_9ARCH</name>
<protein>
    <submittedName>
        <fullName evidence="1">Uncharacterized protein</fullName>
    </submittedName>
</protein>
<dbReference type="KEGG" id="nvn:NVIE_025170"/>